<dbReference type="Gene3D" id="2.60.40.1080">
    <property type="match status" value="2"/>
</dbReference>
<dbReference type="Pfam" id="PF07587">
    <property type="entry name" value="PSD1"/>
    <property type="match status" value="1"/>
</dbReference>
<sequence precursor="true">MPYPIRLSFSLVLTGLMAAVAFGVEPEASVATPPPSEPPQVAVYPPSIQLGSARDFQSFVAVMSRPDGVTLDVTEQTTWTLAKEGLVKREGNQLLPLADGETELIASYQGTEVRIPVKVSNATARPAISFKKDVMPVLTRSGCNTGSCHGAARGKDGFRLSLFGFDPDGDYHRVTREIGARRINLAVPTDSLFLKKAAGSVPHSGGKLFGEDSDYYATLLEWLQNGAPQDPADAQPPAVTSVDFYPPQAVLEGENASQRFVAVANYADGTTRDVSRLAAFSTNNPTSTEVDAYGGVKAGARGEAFIMARFDTHTVGSQVLVLPKGLQYTAPPVTGNYIDELVGKKMQQLRLLPSEICSDEEYLRRVTIDITGLLPTPEEYHAFMNDNAPDKRAALVERLLGRKEFSEIWAMKFAQLLMIKSSNQVSYKSAFLYANWLTDKFARNVPVDEMVRELLTAEGGTFSSPATNFYEIERDTLKTAENVAQVFMGIRTQCAQCHNHPFDRWTMDDYYGFASFFSQIGRKTAEDYRERIIYDRRGGDVKHPVSGAVMTPTFLGDGAAQTSGKDRRAVVAEWLTDPENPYFAKSMANRVWAHFLGVGIVDPVDDIRISNPPSNPELFETLGDKLVEYKFDFRQLVRDICASEAYQRSVVANESNVDDTRNYTHALPRRIPAESMLDVVCQVTEAKDKFRGLPLGARAVQIADGRTSTYFLTTFGRSPRDTVCDCEATTDPSLSQALHLLNGSAISGKIGQGKVVERMIKDEGLNAEQVIERLYIRCLSRYPTDEEKKNLLVSVGEAANEQQGLEDVFWAVMNSREFVFNH</sequence>
<evidence type="ECO:0000256" key="1">
    <source>
        <dbReference type="SAM" id="SignalP"/>
    </source>
</evidence>
<dbReference type="EMBL" id="CP042914">
    <property type="protein sequence ID" value="QEG38610.1"/>
    <property type="molecule type" value="Genomic_DNA"/>
</dbReference>
<evidence type="ECO:0000259" key="2">
    <source>
        <dbReference type="Pfam" id="PF07583"/>
    </source>
</evidence>
<proteinExistence type="predicted"/>
<dbReference type="InterPro" id="IPR011444">
    <property type="entry name" value="DUF1549"/>
</dbReference>
<dbReference type="KEGG" id="rul:UC8_05670"/>
<name>A0A5B9QLX8_9BACT</name>
<dbReference type="PANTHER" id="PTHR35889:SF3">
    <property type="entry name" value="F-BOX DOMAIN-CONTAINING PROTEIN"/>
    <property type="match status" value="1"/>
</dbReference>
<dbReference type="AlphaFoldDB" id="A0A5B9QLX8"/>
<feature type="domain" description="DUF1553" evidence="3">
    <location>
        <begin position="567"/>
        <end position="791"/>
    </location>
</feature>
<keyword evidence="5" id="KW-1185">Reference proteome</keyword>
<feature type="domain" description="DUF1549" evidence="2">
    <location>
        <begin position="338"/>
        <end position="520"/>
    </location>
</feature>
<evidence type="ECO:0008006" key="6">
    <source>
        <dbReference type="Google" id="ProtNLM"/>
    </source>
</evidence>
<dbReference type="Proteomes" id="UP000325286">
    <property type="component" value="Chromosome"/>
</dbReference>
<evidence type="ECO:0000259" key="3">
    <source>
        <dbReference type="Pfam" id="PF07587"/>
    </source>
</evidence>
<keyword evidence="1" id="KW-0732">Signal</keyword>
<accession>A0A5B9QLX8</accession>
<dbReference type="InterPro" id="IPR022655">
    <property type="entry name" value="DUF1553"/>
</dbReference>
<dbReference type="RefSeq" id="WP_068141358.1">
    <property type="nucleotide sequence ID" value="NZ_CP042914.1"/>
</dbReference>
<evidence type="ECO:0000313" key="4">
    <source>
        <dbReference type="EMBL" id="QEG38610.1"/>
    </source>
</evidence>
<dbReference type="Pfam" id="PF07583">
    <property type="entry name" value="PSCyt2"/>
    <property type="match status" value="1"/>
</dbReference>
<organism evidence="4 5">
    <name type="scientific">Roseimaritima ulvae</name>
    <dbReference type="NCBI Taxonomy" id="980254"/>
    <lineage>
        <taxon>Bacteria</taxon>
        <taxon>Pseudomonadati</taxon>
        <taxon>Planctomycetota</taxon>
        <taxon>Planctomycetia</taxon>
        <taxon>Pirellulales</taxon>
        <taxon>Pirellulaceae</taxon>
        <taxon>Roseimaritima</taxon>
    </lineage>
</organism>
<dbReference type="PANTHER" id="PTHR35889">
    <property type="entry name" value="CYCLOINULO-OLIGOSACCHARIDE FRUCTANOTRANSFERASE-RELATED"/>
    <property type="match status" value="1"/>
</dbReference>
<protein>
    <recommendedName>
        <fullName evidence="6">BIG2 domain-containing protein</fullName>
    </recommendedName>
</protein>
<gene>
    <name evidence="4" type="ORF">UC8_05670</name>
</gene>
<feature type="signal peptide" evidence="1">
    <location>
        <begin position="1"/>
        <end position="23"/>
    </location>
</feature>
<reference evidence="4 5" key="1">
    <citation type="submission" date="2019-08" db="EMBL/GenBank/DDBJ databases">
        <title>Deep-cultivation of Planctomycetes and their phenomic and genomic characterization uncovers novel biology.</title>
        <authorList>
            <person name="Wiegand S."/>
            <person name="Jogler M."/>
            <person name="Boedeker C."/>
            <person name="Pinto D."/>
            <person name="Vollmers J."/>
            <person name="Rivas-Marin E."/>
            <person name="Kohn T."/>
            <person name="Peeters S.H."/>
            <person name="Heuer A."/>
            <person name="Rast P."/>
            <person name="Oberbeckmann S."/>
            <person name="Bunk B."/>
            <person name="Jeske O."/>
            <person name="Meyerdierks A."/>
            <person name="Storesund J.E."/>
            <person name="Kallscheuer N."/>
            <person name="Luecker S."/>
            <person name="Lage O.M."/>
            <person name="Pohl T."/>
            <person name="Merkel B.J."/>
            <person name="Hornburger P."/>
            <person name="Mueller R.-W."/>
            <person name="Bruemmer F."/>
            <person name="Labrenz M."/>
            <person name="Spormann A.M."/>
            <person name="Op den Camp H."/>
            <person name="Overmann J."/>
            <person name="Amann R."/>
            <person name="Jetten M.S.M."/>
            <person name="Mascher T."/>
            <person name="Medema M.H."/>
            <person name="Devos D.P."/>
            <person name="Kaster A.-K."/>
            <person name="Ovreas L."/>
            <person name="Rohde M."/>
            <person name="Galperin M.Y."/>
            <person name="Jogler C."/>
        </authorList>
    </citation>
    <scope>NUCLEOTIDE SEQUENCE [LARGE SCALE GENOMIC DNA]</scope>
    <source>
        <strain evidence="4 5">UC8</strain>
    </source>
</reference>
<evidence type="ECO:0000313" key="5">
    <source>
        <dbReference type="Proteomes" id="UP000325286"/>
    </source>
</evidence>
<feature type="chain" id="PRO_5022954674" description="BIG2 domain-containing protein" evidence="1">
    <location>
        <begin position="24"/>
        <end position="822"/>
    </location>
</feature>